<keyword evidence="1" id="KW-1133">Transmembrane helix</keyword>
<dbReference type="PANTHER" id="PTHR20859">
    <property type="entry name" value="INTERFERON/INTERLEUKIN RECEPTOR"/>
    <property type="match status" value="1"/>
</dbReference>
<dbReference type="InterPro" id="IPR050650">
    <property type="entry name" value="Type-II_Cytokine-TF_Rcpt"/>
</dbReference>
<dbReference type="SUPFAM" id="SSF49265">
    <property type="entry name" value="Fibronectin type III"/>
    <property type="match status" value="2"/>
</dbReference>
<dbReference type="InterPro" id="IPR013783">
    <property type="entry name" value="Ig-like_fold"/>
</dbReference>
<name>A0A8C5H4V9_GOUWI</name>
<protein>
    <recommendedName>
        <fullName evidence="3">Fibronectin type-III domain-containing protein</fullName>
    </recommendedName>
</protein>
<evidence type="ECO:0000256" key="1">
    <source>
        <dbReference type="SAM" id="Phobius"/>
    </source>
</evidence>
<dbReference type="GO" id="GO:0004896">
    <property type="term" value="F:cytokine receptor activity"/>
    <property type="evidence" value="ECO:0007669"/>
    <property type="project" value="TreeGrafter"/>
</dbReference>
<reference evidence="4" key="2">
    <citation type="submission" date="2025-08" db="UniProtKB">
        <authorList>
            <consortium name="Ensembl"/>
        </authorList>
    </citation>
    <scope>IDENTIFICATION</scope>
</reference>
<gene>
    <name evidence="4" type="primary">crfb16</name>
</gene>
<keyword evidence="1" id="KW-0472">Membrane</keyword>
<reference evidence="4" key="3">
    <citation type="submission" date="2025-09" db="UniProtKB">
        <authorList>
            <consortium name="Ensembl"/>
        </authorList>
    </citation>
    <scope>IDENTIFICATION</scope>
</reference>
<dbReference type="InterPro" id="IPR036116">
    <property type="entry name" value="FN3_sf"/>
</dbReference>
<dbReference type="CDD" id="cd00063">
    <property type="entry name" value="FN3"/>
    <property type="match status" value="1"/>
</dbReference>
<dbReference type="PANTHER" id="PTHR20859:SF48">
    <property type="entry name" value="INTERLEUKIN-20 RECEPTOR SUBUNIT BETA"/>
    <property type="match status" value="1"/>
</dbReference>
<feature type="transmembrane region" description="Helical" evidence="1">
    <location>
        <begin position="233"/>
        <end position="252"/>
    </location>
</feature>
<reference evidence="4" key="1">
    <citation type="submission" date="2020-06" db="EMBL/GenBank/DDBJ databases">
        <authorList>
            <consortium name="Wellcome Sanger Institute Data Sharing"/>
        </authorList>
    </citation>
    <scope>NUCLEOTIDE SEQUENCE [LARGE SCALE GENOMIC DNA]</scope>
</reference>
<evidence type="ECO:0000313" key="4">
    <source>
        <dbReference type="Ensembl" id="ENSGWIP00000040070.1"/>
    </source>
</evidence>
<feature type="domain" description="Fibronectin type-III" evidence="3">
    <location>
        <begin position="13"/>
        <end position="118"/>
    </location>
</feature>
<dbReference type="AlphaFoldDB" id="A0A8C5H4V9"/>
<evidence type="ECO:0000259" key="3">
    <source>
        <dbReference type="Pfam" id="PF01108"/>
    </source>
</evidence>
<dbReference type="Proteomes" id="UP000694680">
    <property type="component" value="Chromosome 17"/>
</dbReference>
<keyword evidence="1" id="KW-0812">Transmembrane</keyword>
<keyword evidence="5" id="KW-1185">Reference proteome</keyword>
<dbReference type="Gene3D" id="2.60.40.10">
    <property type="entry name" value="Immunoglobulins"/>
    <property type="match status" value="2"/>
</dbReference>
<evidence type="ECO:0000313" key="5">
    <source>
        <dbReference type="Proteomes" id="UP000694680"/>
    </source>
</evidence>
<dbReference type="Ensembl" id="ENSGWIT00000043550.1">
    <property type="protein sequence ID" value="ENSGWIP00000040070.1"/>
    <property type="gene ID" value="ENSGWIG00000020289.1"/>
</dbReference>
<organism evidence="4 5">
    <name type="scientific">Gouania willdenowi</name>
    <name type="common">Blunt-snouted clingfish</name>
    <name type="synonym">Lepadogaster willdenowi</name>
    <dbReference type="NCBI Taxonomy" id="441366"/>
    <lineage>
        <taxon>Eukaryota</taxon>
        <taxon>Metazoa</taxon>
        <taxon>Chordata</taxon>
        <taxon>Craniata</taxon>
        <taxon>Vertebrata</taxon>
        <taxon>Euteleostomi</taxon>
        <taxon>Actinopterygii</taxon>
        <taxon>Neopterygii</taxon>
        <taxon>Teleostei</taxon>
        <taxon>Neoteleostei</taxon>
        <taxon>Acanthomorphata</taxon>
        <taxon>Ovalentaria</taxon>
        <taxon>Blenniimorphae</taxon>
        <taxon>Blenniiformes</taxon>
        <taxon>Gobiesocoidei</taxon>
        <taxon>Gobiesocidae</taxon>
        <taxon>Gobiesocinae</taxon>
        <taxon>Gouania</taxon>
    </lineage>
</organism>
<feature type="signal peptide" evidence="2">
    <location>
        <begin position="1"/>
        <end position="22"/>
    </location>
</feature>
<dbReference type="GO" id="GO:0005886">
    <property type="term" value="C:plasma membrane"/>
    <property type="evidence" value="ECO:0007669"/>
    <property type="project" value="TreeGrafter"/>
</dbReference>
<dbReference type="Pfam" id="PF01108">
    <property type="entry name" value="Tissue_fac"/>
    <property type="match status" value="1"/>
</dbReference>
<feature type="chain" id="PRO_5034104021" description="Fibronectin type-III domain-containing protein" evidence="2">
    <location>
        <begin position="23"/>
        <end position="273"/>
    </location>
</feature>
<proteinExistence type="predicted"/>
<dbReference type="GO" id="GO:0042015">
    <property type="term" value="F:interleukin-20 binding"/>
    <property type="evidence" value="ECO:0007669"/>
    <property type="project" value="TreeGrafter"/>
</dbReference>
<evidence type="ECO:0000256" key="2">
    <source>
        <dbReference type="SAM" id="SignalP"/>
    </source>
</evidence>
<dbReference type="InterPro" id="IPR003961">
    <property type="entry name" value="FN3_dom"/>
</dbReference>
<accession>A0A8C5H4V9</accession>
<sequence length="273" mass="30343">MTLVWTENLLMILLSMIPLDFSNNIGLLVAPSKLTMESINMQHTLSWPPLQASCDSTVLYSVQYQGEFELFLRNGSWVNAIDCQQIPQTHCDLTFDLGSDSDYNLQVRAQCGTRLSPWTKLSRPFNRRDTVLTVPEMTVMAVGGVLQVSFSPLPLIATISVMVSKKGFEHQTVRYSMPSEQRVMSVAALQEESVYCVRAQIVLESGAHSGNTDTQCVTVTGPQTDAWRRPTTVAMTVIFTGGLLFALFGLLVHCQLDDFQACFQKEPLPTPLD</sequence>
<keyword evidence="2" id="KW-0732">Signal</keyword>